<keyword evidence="2" id="KW-1185">Reference proteome</keyword>
<dbReference type="AlphaFoldDB" id="A0A1I1ZNA7"/>
<dbReference type="OrthoDB" id="3401376at2"/>
<proteinExistence type="predicted"/>
<dbReference type="EMBL" id="FONT01000001">
    <property type="protein sequence ID" value="SFE32053.1"/>
    <property type="molecule type" value="Genomic_DNA"/>
</dbReference>
<evidence type="ECO:0000313" key="1">
    <source>
        <dbReference type="EMBL" id="SFE32053.1"/>
    </source>
</evidence>
<dbReference type="Proteomes" id="UP000199516">
    <property type="component" value="Unassembled WGS sequence"/>
</dbReference>
<evidence type="ECO:0000313" key="2">
    <source>
        <dbReference type="Proteomes" id="UP000199516"/>
    </source>
</evidence>
<gene>
    <name evidence="1" type="ORF">SAMN05192532_101289</name>
</gene>
<name>A0A1I1ZNA7_9BACI</name>
<dbReference type="InterPro" id="IPR024479">
    <property type="entry name" value="DUF3866"/>
</dbReference>
<organism evidence="1 2">
    <name type="scientific">Alteribacillus iranensis</name>
    <dbReference type="NCBI Taxonomy" id="930128"/>
    <lineage>
        <taxon>Bacteria</taxon>
        <taxon>Bacillati</taxon>
        <taxon>Bacillota</taxon>
        <taxon>Bacilli</taxon>
        <taxon>Bacillales</taxon>
        <taxon>Bacillaceae</taxon>
        <taxon>Alteribacillus</taxon>
    </lineage>
</organism>
<evidence type="ECO:0008006" key="3">
    <source>
        <dbReference type="Google" id="ProtNLM"/>
    </source>
</evidence>
<dbReference type="Pfam" id="PF12982">
    <property type="entry name" value="DUF3866"/>
    <property type="match status" value="1"/>
</dbReference>
<protein>
    <recommendedName>
        <fullName evidence="3">DUF3866 domain-containing protein</fullName>
    </recommendedName>
</protein>
<dbReference type="RefSeq" id="WP_091656404.1">
    <property type="nucleotide sequence ID" value="NZ_FONT01000001.1"/>
</dbReference>
<accession>A0A1I1ZNA7</accession>
<sequence length="358" mass="39508">MYAEEDVVVEEILEEDHSIQKLKTNGGIGQAILYKLTCSRVSVGDRIRVNVTAGRLGLGTGGWDIVVAACAKQTGNKTNGHIMKARYTSSQHSVMSVDDPEHPDYTLFEQPFSLKDRNVLLAELHSMLPIILGAVRMRDKNKKIGVILSDQASLPAGWSDHMRIWKTDPNVFVVTTGQAFGGNEEAVTIPNALQWLTMKKEVDVLVISMGPGTVGTSTPYGFSGIALAEWANIVGALEGKPCWVTRISFREGRTRHYGISHHTTTALCTFTYAPSLLILPHLDSEKEKYLRAQLKSVSMSKQHVIIYEHSKSLLEDWKKWAVTYPLSVTTMGRNTKTDESYVLGVLAAVKHVLSGNNT</sequence>
<reference evidence="1 2" key="1">
    <citation type="submission" date="2016-10" db="EMBL/GenBank/DDBJ databases">
        <authorList>
            <person name="de Groot N.N."/>
        </authorList>
    </citation>
    <scope>NUCLEOTIDE SEQUENCE [LARGE SCALE GENOMIC DNA]</scope>
    <source>
        <strain evidence="1 2">DSM 23995</strain>
    </source>
</reference>
<dbReference type="STRING" id="930128.SAMN05192532_101289"/>